<dbReference type="AlphaFoldDB" id="A0A820B1Z1"/>
<protein>
    <submittedName>
        <fullName evidence="2">Uncharacterized protein</fullName>
    </submittedName>
</protein>
<evidence type="ECO:0000256" key="1">
    <source>
        <dbReference type="SAM" id="MobiDB-lite"/>
    </source>
</evidence>
<reference evidence="2" key="1">
    <citation type="submission" date="2021-02" db="EMBL/GenBank/DDBJ databases">
        <authorList>
            <person name="Nowell W R."/>
        </authorList>
    </citation>
    <scope>NUCLEOTIDE SEQUENCE</scope>
</reference>
<organism evidence="2 3">
    <name type="scientific">Rotaria sordida</name>
    <dbReference type="NCBI Taxonomy" id="392033"/>
    <lineage>
        <taxon>Eukaryota</taxon>
        <taxon>Metazoa</taxon>
        <taxon>Spiralia</taxon>
        <taxon>Gnathifera</taxon>
        <taxon>Rotifera</taxon>
        <taxon>Eurotatoria</taxon>
        <taxon>Bdelloidea</taxon>
        <taxon>Philodinida</taxon>
        <taxon>Philodinidae</taxon>
        <taxon>Rotaria</taxon>
    </lineage>
</organism>
<proteinExistence type="predicted"/>
<evidence type="ECO:0000313" key="2">
    <source>
        <dbReference type="EMBL" id="CAF4192207.1"/>
    </source>
</evidence>
<feature type="non-terminal residue" evidence="2">
    <location>
        <position position="87"/>
    </location>
</feature>
<accession>A0A820B1Z1</accession>
<evidence type="ECO:0000313" key="3">
    <source>
        <dbReference type="Proteomes" id="UP000663823"/>
    </source>
</evidence>
<dbReference type="EMBL" id="CAJOAX010020028">
    <property type="protein sequence ID" value="CAF4192207.1"/>
    <property type="molecule type" value="Genomic_DNA"/>
</dbReference>
<feature type="non-terminal residue" evidence="2">
    <location>
        <position position="1"/>
    </location>
</feature>
<gene>
    <name evidence="2" type="ORF">OTI717_LOCUS38200</name>
</gene>
<dbReference type="Proteomes" id="UP000663823">
    <property type="component" value="Unassembled WGS sequence"/>
</dbReference>
<sequence>LDRHVLLQQINANVFCRNSSKNSTSSDSSINNNNTNNNNNNTSNNIQNTVQFGICVKKDSILPLDSEIAEKIIDIVMYCFEKRPEFI</sequence>
<feature type="region of interest" description="Disordered" evidence="1">
    <location>
        <begin position="18"/>
        <end position="44"/>
    </location>
</feature>
<comment type="caution">
    <text evidence="2">The sequence shown here is derived from an EMBL/GenBank/DDBJ whole genome shotgun (WGS) entry which is preliminary data.</text>
</comment>
<name>A0A820B1Z1_9BILA</name>